<dbReference type="Pfam" id="PF02311">
    <property type="entry name" value="AraC_binding"/>
    <property type="match status" value="1"/>
</dbReference>
<accession>A0A7Y0GA51</accession>
<dbReference type="InterPro" id="IPR003313">
    <property type="entry name" value="AraC-bd"/>
</dbReference>
<dbReference type="SMART" id="SM00342">
    <property type="entry name" value="HTH_ARAC"/>
    <property type="match status" value="1"/>
</dbReference>
<proteinExistence type="predicted"/>
<evidence type="ECO:0000256" key="1">
    <source>
        <dbReference type="ARBA" id="ARBA00023015"/>
    </source>
</evidence>
<dbReference type="AlphaFoldDB" id="A0A7Y0GA51"/>
<sequence length="293" mass="32004">MNQPAAIPTFALYGEGDWQSPAGFAHIETIAERSALHDWTIAPHRHDRVVQLLVVQEGHARVTLDGAPFALPAPSFIVVPTGVVHGFRFDPGTRGHVLTLSQEFAGRGRGDGDPLPGFLAQGGSGEIAADAVARVDWLTRELLHIAESAGATADPLFEALAEALVRSIAGQAATPGDDRRLGLFRHLVETHLAEQRPLEFYARSMGLTVRTLTRLTRARLGAPPQVLINRRLALEAQRRLRYTSATVAQIAEDLGFADPSWFSRFYLRMTGHRPLAERQALRGRLIQDNDPAA</sequence>
<name>A0A7Y0GA51_9SPHN</name>
<dbReference type="Proteomes" id="UP000583556">
    <property type="component" value="Unassembled WGS sequence"/>
</dbReference>
<dbReference type="InterPro" id="IPR014710">
    <property type="entry name" value="RmlC-like_jellyroll"/>
</dbReference>
<keyword evidence="2" id="KW-0238">DNA-binding</keyword>
<reference evidence="5 6" key="1">
    <citation type="submission" date="2020-04" db="EMBL/GenBank/DDBJ databases">
        <title>Novosphingobium sp. TW-4 isolated from soil.</title>
        <authorList>
            <person name="Dahal R.H."/>
            <person name="Chaudhary D.K."/>
        </authorList>
    </citation>
    <scope>NUCLEOTIDE SEQUENCE [LARGE SCALE GENOMIC DNA]</scope>
    <source>
        <strain evidence="5 6">TW-4</strain>
    </source>
</reference>
<feature type="domain" description="HTH araC/xylS-type" evidence="4">
    <location>
        <begin position="182"/>
        <end position="280"/>
    </location>
</feature>
<dbReference type="Gene3D" id="2.60.120.10">
    <property type="entry name" value="Jelly Rolls"/>
    <property type="match status" value="1"/>
</dbReference>
<dbReference type="PANTHER" id="PTHR11019:SF159">
    <property type="entry name" value="TRANSCRIPTIONAL REGULATOR-RELATED"/>
    <property type="match status" value="1"/>
</dbReference>
<evidence type="ECO:0000259" key="4">
    <source>
        <dbReference type="PROSITE" id="PS01124"/>
    </source>
</evidence>
<evidence type="ECO:0000313" key="6">
    <source>
        <dbReference type="Proteomes" id="UP000583556"/>
    </source>
</evidence>
<dbReference type="Pfam" id="PF12833">
    <property type="entry name" value="HTH_18"/>
    <property type="match status" value="1"/>
</dbReference>
<dbReference type="GO" id="GO:0043565">
    <property type="term" value="F:sequence-specific DNA binding"/>
    <property type="evidence" value="ECO:0007669"/>
    <property type="project" value="InterPro"/>
</dbReference>
<dbReference type="SUPFAM" id="SSF51182">
    <property type="entry name" value="RmlC-like cupins"/>
    <property type="match status" value="1"/>
</dbReference>
<gene>
    <name evidence="5" type="ORF">HHL27_06355</name>
</gene>
<dbReference type="Gene3D" id="1.10.10.60">
    <property type="entry name" value="Homeodomain-like"/>
    <property type="match status" value="1"/>
</dbReference>
<comment type="caution">
    <text evidence="5">The sequence shown here is derived from an EMBL/GenBank/DDBJ whole genome shotgun (WGS) entry which is preliminary data.</text>
</comment>
<dbReference type="InterPro" id="IPR047264">
    <property type="entry name" value="Cupin_HpaA-like_N"/>
</dbReference>
<protein>
    <submittedName>
        <fullName evidence="5">Helix-turn-helix domain-containing protein</fullName>
    </submittedName>
</protein>
<dbReference type="RefSeq" id="WP_169492532.1">
    <property type="nucleotide sequence ID" value="NZ_JABBGM010000002.1"/>
</dbReference>
<dbReference type="InterPro" id="IPR018060">
    <property type="entry name" value="HTH_AraC"/>
</dbReference>
<dbReference type="InterPro" id="IPR009057">
    <property type="entry name" value="Homeodomain-like_sf"/>
</dbReference>
<dbReference type="InterPro" id="IPR011051">
    <property type="entry name" value="RmlC_Cupin_sf"/>
</dbReference>
<evidence type="ECO:0000256" key="2">
    <source>
        <dbReference type="ARBA" id="ARBA00023125"/>
    </source>
</evidence>
<dbReference type="CDD" id="cd06999">
    <property type="entry name" value="cupin_HpaA-like_N"/>
    <property type="match status" value="1"/>
</dbReference>
<organism evidence="5 6">
    <name type="scientific">Novosphingobium olei</name>
    <dbReference type="NCBI Taxonomy" id="2728851"/>
    <lineage>
        <taxon>Bacteria</taxon>
        <taxon>Pseudomonadati</taxon>
        <taxon>Pseudomonadota</taxon>
        <taxon>Alphaproteobacteria</taxon>
        <taxon>Sphingomonadales</taxon>
        <taxon>Sphingomonadaceae</taxon>
        <taxon>Novosphingobium</taxon>
    </lineage>
</organism>
<keyword evidence="6" id="KW-1185">Reference proteome</keyword>
<dbReference type="SUPFAM" id="SSF46689">
    <property type="entry name" value="Homeodomain-like"/>
    <property type="match status" value="1"/>
</dbReference>
<dbReference type="PROSITE" id="PS01124">
    <property type="entry name" value="HTH_ARAC_FAMILY_2"/>
    <property type="match status" value="1"/>
</dbReference>
<dbReference type="PANTHER" id="PTHR11019">
    <property type="entry name" value="HTH-TYPE TRANSCRIPTIONAL REGULATOR NIMR"/>
    <property type="match status" value="1"/>
</dbReference>
<evidence type="ECO:0000256" key="3">
    <source>
        <dbReference type="ARBA" id="ARBA00023163"/>
    </source>
</evidence>
<keyword evidence="3" id="KW-0804">Transcription</keyword>
<dbReference type="GO" id="GO:0003700">
    <property type="term" value="F:DNA-binding transcription factor activity"/>
    <property type="evidence" value="ECO:0007669"/>
    <property type="project" value="InterPro"/>
</dbReference>
<keyword evidence="1" id="KW-0805">Transcription regulation</keyword>
<dbReference type="EMBL" id="JABBGM010000002">
    <property type="protein sequence ID" value="NML93292.1"/>
    <property type="molecule type" value="Genomic_DNA"/>
</dbReference>
<evidence type="ECO:0000313" key="5">
    <source>
        <dbReference type="EMBL" id="NML93292.1"/>
    </source>
</evidence>